<protein>
    <submittedName>
        <fullName evidence="1">Head-tail adaptor protein</fullName>
    </submittedName>
</protein>
<dbReference type="AlphaFoldDB" id="A0A547Q096"/>
<dbReference type="InterPro" id="IPR008767">
    <property type="entry name" value="Phage_SPP1_head-tail_adaptor"/>
</dbReference>
<gene>
    <name evidence="1" type="ORF">FEV53_10705</name>
</gene>
<evidence type="ECO:0000313" key="1">
    <source>
        <dbReference type="EMBL" id="TRD19789.1"/>
    </source>
</evidence>
<dbReference type="EMBL" id="VFSV01000016">
    <property type="protein sequence ID" value="TRD19789.1"/>
    <property type="molecule type" value="Genomic_DNA"/>
</dbReference>
<dbReference type="InterPro" id="IPR038666">
    <property type="entry name" value="SSP1_head-tail_sf"/>
</dbReference>
<organism evidence="1 2">
    <name type="scientific">Palleronia caenipelagi</name>
    <dbReference type="NCBI Taxonomy" id="2489174"/>
    <lineage>
        <taxon>Bacteria</taxon>
        <taxon>Pseudomonadati</taxon>
        <taxon>Pseudomonadota</taxon>
        <taxon>Alphaproteobacteria</taxon>
        <taxon>Rhodobacterales</taxon>
        <taxon>Roseobacteraceae</taxon>
        <taxon>Palleronia</taxon>
    </lineage>
</organism>
<sequence>MMAPQLTRALILEDRVAVADGAGGTVTEWQPLGQLWAEMVPASAGTSSGPARHTTRVTWRITLRATPYAAPSRPQAGQRFREGERLYAIQAVHEDGPSGRWLTCIAEEERAP</sequence>
<dbReference type="Proteomes" id="UP000318590">
    <property type="component" value="Unassembled WGS sequence"/>
</dbReference>
<name>A0A547Q096_9RHOB</name>
<dbReference type="Pfam" id="PF05521">
    <property type="entry name" value="Phage_HCP"/>
    <property type="match status" value="1"/>
</dbReference>
<dbReference type="OrthoDB" id="7570189at2"/>
<proteinExistence type="predicted"/>
<comment type="caution">
    <text evidence="1">The sequence shown here is derived from an EMBL/GenBank/DDBJ whole genome shotgun (WGS) entry which is preliminary data.</text>
</comment>
<reference evidence="1 2" key="1">
    <citation type="submission" date="2019-06" db="EMBL/GenBank/DDBJ databases">
        <title>Paenimaribius caenipelagi gen. nov., sp. nov., isolated from a tidal flat.</title>
        <authorList>
            <person name="Yoon J.-H."/>
        </authorList>
    </citation>
    <scope>NUCLEOTIDE SEQUENCE [LARGE SCALE GENOMIC DNA]</scope>
    <source>
        <strain evidence="1 2">JBTF-M29</strain>
    </source>
</reference>
<dbReference type="Gene3D" id="2.40.10.270">
    <property type="entry name" value="Bacteriophage SPP1 head-tail adaptor protein"/>
    <property type="match status" value="1"/>
</dbReference>
<evidence type="ECO:0000313" key="2">
    <source>
        <dbReference type="Proteomes" id="UP000318590"/>
    </source>
</evidence>
<keyword evidence="2" id="KW-1185">Reference proteome</keyword>
<accession>A0A547Q096</accession>